<feature type="region of interest" description="Disordered" evidence="1">
    <location>
        <begin position="19"/>
        <end position="95"/>
    </location>
</feature>
<evidence type="ECO:0000259" key="2">
    <source>
        <dbReference type="PROSITE" id="PS50802"/>
    </source>
</evidence>
<dbReference type="PROSITE" id="PS50802">
    <property type="entry name" value="OTU"/>
    <property type="match status" value="1"/>
</dbReference>
<evidence type="ECO:0000313" key="4">
    <source>
        <dbReference type="Proteomes" id="UP000310066"/>
    </source>
</evidence>
<comment type="caution">
    <text evidence="3">The sequence shown here is derived from an EMBL/GenBank/DDBJ whole genome shotgun (WGS) entry which is preliminary data.</text>
</comment>
<dbReference type="OrthoDB" id="415023at2759"/>
<gene>
    <name evidence="3" type="ORF">B0A54_11739</name>
</gene>
<feature type="compositionally biased region" description="Basic and acidic residues" evidence="1">
    <location>
        <begin position="48"/>
        <end position="66"/>
    </location>
</feature>
<feature type="domain" description="OTU" evidence="2">
    <location>
        <begin position="192"/>
        <end position="330"/>
    </location>
</feature>
<feature type="compositionally biased region" description="Basic residues" evidence="1">
    <location>
        <begin position="143"/>
        <end position="153"/>
    </location>
</feature>
<dbReference type="Proteomes" id="UP000310066">
    <property type="component" value="Unassembled WGS sequence"/>
</dbReference>
<dbReference type="PANTHER" id="PTHR12419:SF10">
    <property type="entry name" value="DEUBIQUITINASE OTUD6B"/>
    <property type="match status" value="1"/>
</dbReference>
<dbReference type="EMBL" id="NAJP01000050">
    <property type="protein sequence ID" value="TKA37655.1"/>
    <property type="molecule type" value="Genomic_DNA"/>
</dbReference>
<dbReference type="STRING" id="329885.A0A4U0URS6"/>
<protein>
    <recommendedName>
        <fullName evidence="2">OTU domain-containing protein</fullName>
    </recommendedName>
</protein>
<dbReference type="Gene3D" id="3.90.70.80">
    <property type="match status" value="1"/>
</dbReference>
<dbReference type="CDD" id="cd22762">
    <property type="entry name" value="OTU_fungi_OTU2-like"/>
    <property type="match status" value="1"/>
</dbReference>
<accession>A0A4U0URS6</accession>
<sequence>MVEQILQWSECSWPTATAVQARHRREARDLQSRVTQKKKQASKKTRKGVNDECEKLEAELHEKHAAEIAALNGEPDAVNGEPEATAEAEALSEPLEALALKVDDEDAAHRTNGSQPAQDDISESTPAPQAHDDGPPTAPQTKKPNKAKARLAKRALEQEQQARQAAEEAKNLPDLKQQERARMLEYMSERGLREKEIRADGHCLYAAVADQLEQLEIPLGLVSGVEGVPAHRVVRAAAAEYIERYPDEFEAFLEEPLEGYLRKIRETGEWGGQLELMALAKSYAVDIHVLQDFGRVEKIGGAGGKEQAVWLGYYKHGFGLGEHYNSLRKAG</sequence>
<feature type="region of interest" description="Disordered" evidence="1">
    <location>
        <begin position="107"/>
        <end position="176"/>
    </location>
</feature>
<dbReference type="GO" id="GO:0016579">
    <property type="term" value="P:protein deubiquitination"/>
    <property type="evidence" value="ECO:0007669"/>
    <property type="project" value="TreeGrafter"/>
</dbReference>
<dbReference type="InterPro" id="IPR049771">
    <property type="entry name" value="OTU2-like_OTU"/>
</dbReference>
<dbReference type="SUPFAM" id="SSF54001">
    <property type="entry name" value="Cysteine proteinases"/>
    <property type="match status" value="1"/>
</dbReference>
<feature type="compositionally biased region" description="Low complexity" evidence="1">
    <location>
        <begin position="81"/>
        <end position="95"/>
    </location>
</feature>
<evidence type="ECO:0000313" key="3">
    <source>
        <dbReference type="EMBL" id="TKA37655.1"/>
    </source>
</evidence>
<name>A0A4U0URS6_9PEZI</name>
<feature type="compositionally biased region" description="Basic and acidic residues" evidence="1">
    <location>
        <begin position="165"/>
        <end position="176"/>
    </location>
</feature>
<dbReference type="GO" id="GO:0004843">
    <property type="term" value="F:cysteine-type deubiquitinase activity"/>
    <property type="evidence" value="ECO:0007669"/>
    <property type="project" value="TreeGrafter"/>
</dbReference>
<feature type="compositionally biased region" description="Basic residues" evidence="1">
    <location>
        <begin position="35"/>
        <end position="47"/>
    </location>
</feature>
<dbReference type="InterPro" id="IPR003323">
    <property type="entry name" value="OTU_dom"/>
</dbReference>
<feature type="compositionally biased region" description="Polar residues" evidence="1">
    <location>
        <begin position="111"/>
        <end position="127"/>
    </location>
</feature>
<evidence type="ECO:0000256" key="1">
    <source>
        <dbReference type="SAM" id="MobiDB-lite"/>
    </source>
</evidence>
<organism evidence="3 4">
    <name type="scientific">Friedmanniomyces endolithicus</name>
    <dbReference type="NCBI Taxonomy" id="329885"/>
    <lineage>
        <taxon>Eukaryota</taxon>
        <taxon>Fungi</taxon>
        <taxon>Dikarya</taxon>
        <taxon>Ascomycota</taxon>
        <taxon>Pezizomycotina</taxon>
        <taxon>Dothideomycetes</taxon>
        <taxon>Dothideomycetidae</taxon>
        <taxon>Mycosphaerellales</taxon>
        <taxon>Teratosphaeriaceae</taxon>
        <taxon>Friedmanniomyces</taxon>
    </lineage>
</organism>
<reference evidence="3 4" key="1">
    <citation type="submission" date="2017-03" db="EMBL/GenBank/DDBJ databases">
        <title>Genomes of endolithic fungi from Antarctica.</title>
        <authorList>
            <person name="Coleine C."/>
            <person name="Masonjones S."/>
            <person name="Stajich J.E."/>
        </authorList>
    </citation>
    <scope>NUCLEOTIDE SEQUENCE [LARGE SCALE GENOMIC DNA]</scope>
    <source>
        <strain evidence="3 4">CCFEE 5311</strain>
    </source>
</reference>
<dbReference type="InterPro" id="IPR050704">
    <property type="entry name" value="Peptidase_C85-like"/>
</dbReference>
<dbReference type="InterPro" id="IPR038765">
    <property type="entry name" value="Papain-like_cys_pep_sf"/>
</dbReference>
<dbReference type="AlphaFoldDB" id="A0A4U0URS6"/>
<dbReference type="Pfam" id="PF02338">
    <property type="entry name" value="OTU"/>
    <property type="match status" value="1"/>
</dbReference>
<proteinExistence type="predicted"/>
<dbReference type="PANTHER" id="PTHR12419">
    <property type="entry name" value="OTU DOMAIN CONTAINING PROTEIN"/>
    <property type="match status" value="1"/>
</dbReference>